<feature type="transmembrane region" description="Helical" evidence="6">
    <location>
        <begin position="254"/>
        <end position="285"/>
    </location>
</feature>
<keyword evidence="3 6" id="KW-0812">Transmembrane</keyword>
<keyword evidence="4 6" id="KW-1133">Transmembrane helix</keyword>
<dbReference type="InterPro" id="IPR004680">
    <property type="entry name" value="Cit_transptr-like_dom"/>
</dbReference>
<dbReference type="InterPro" id="IPR014738">
    <property type="entry name" value="Citrate_transporter"/>
</dbReference>
<dbReference type="Proteomes" id="UP000433089">
    <property type="component" value="Unassembled WGS sequence"/>
</dbReference>
<evidence type="ECO:0000256" key="5">
    <source>
        <dbReference type="ARBA" id="ARBA00023136"/>
    </source>
</evidence>
<evidence type="ECO:0000256" key="6">
    <source>
        <dbReference type="SAM" id="Phobius"/>
    </source>
</evidence>
<feature type="transmembrane region" description="Helical" evidence="6">
    <location>
        <begin position="109"/>
        <end position="132"/>
    </location>
</feature>
<organism evidence="8 9">
    <name type="scientific">Bacillus altitudinis</name>
    <dbReference type="NCBI Taxonomy" id="293387"/>
    <lineage>
        <taxon>Bacteria</taxon>
        <taxon>Bacillati</taxon>
        <taxon>Bacillota</taxon>
        <taxon>Bacilli</taxon>
        <taxon>Bacillales</taxon>
        <taxon>Bacillaceae</taxon>
        <taxon>Bacillus</taxon>
    </lineage>
</organism>
<dbReference type="NCBIfam" id="TIGR00784">
    <property type="entry name" value="citMHS"/>
    <property type="match status" value="1"/>
</dbReference>
<feature type="transmembrane region" description="Helical" evidence="6">
    <location>
        <begin position="144"/>
        <end position="166"/>
    </location>
</feature>
<dbReference type="Pfam" id="PF03600">
    <property type="entry name" value="CitMHS"/>
    <property type="match status" value="1"/>
</dbReference>
<evidence type="ECO:0000256" key="4">
    <source>
        <dbReference type="ARBA" id="ARBA00022989"/>
    </source>
</evidence>
<reference evidence="8 9" key="1">
    <citation type="submission" date="2019-10" db="EMBL/GenBank/DDBJ databases">
        <authorList>
            <person name="Karimi E."/>
        </authorList>
    </citation>
    <scope>NUCLEOTIDE SEQUENCE [LARGE SCALE GENOMIC DNA]</scope>
    <source>
        <strain evidence="8">Bacillus sp. 348</strain>
    </source>
</reference>
<proteinExistence type="predicted"/>
<feature type="transmembrane region" description="Helical" evidence="6">
    <location>
        <begin position="12"/>
        <end position="31"/>
    </location>
</feature>
<comment type="subcellular location">
    <subcellularLocation>
        <location evidence="1">Membrane</location>
        <topology evidence="1">Multi-pass membrane protein</topology>
    </subcellularLocation>
</comment>
<feature type="transmembrane region" description="Helical" evidence="6">
    <location>
        <begin position="37"/>
        <end position="57"/>
    </location>
</feature>
<feature type="domain" description="Citrate transporter-like" evidence="7">
    <location>
        <begin position="26"/>
        <end position="395"/>
    </location>
</feature>
<feature type="transmembrane region" description="Helical" evidence="6">
    <location>
        <begin position="186"/>
        <end position="208"/>
    </location>
</feature>
<gene>
    <name evidence="8" type="primary">yraO</name>
    <name evidence="8" type="ORF">BACI348_41832</name>
</gene>
<evidence type="ECO:0000313" key="8">
    <source>
        <dbReference type="EMBL" id="VXB89889.1"/>
    </source>
</evidence>
<keyword evidence="2" id="KW-0813">Transport</keyword>
<evidence type="ECO:0000259" key="7">
    <source>
        <dbReference type="Pfam" id="PF03600"/>
    </source>
</evidence>
<accession>A0A653UKJ2</accession>
<sequence length="450" mass="48495">MDRVKKRMEGYEVLAILGILMVVTFTFLIMTKRMHPVVALTVVPIIFALIGGFYSGLGDMMLDGLKTVAPSAALLLFAILFFGVMLDAGLFDPLIKLILRLVKGDPVKIAFGVAILSMLVALDGDGTTTYMITVSAMLPLFLRIGMNPLILGTISLLSLGIMSGMTPWGGPATRAIAALGLDAAEFFIPLLPTMIGGGLFILFTAYVLGKKERKRIGVAEIQYKEEVSISPELAASIEDGVADMKRPNLIWVNFFLTIAVMATLVLDIVPIPVLFLIGFVIALMINYPKVEDQRERILSHAGNALTVITLVFAAGIFTGIFSGTKMVESIANLVIYMIPDSYSSFFPLIVALTSMPFTFVLSNDAYYFGVLPILAEAGAAYGIDPVEIARASIIGQPVHLLSPLVASTLLLVSMLNKDIGDLQKYALLWTVLTALFTTLIALLTGAISIF</sequence>
<feature type="transmembrane region" description="Helical" evidence="6">
    <location>
        <begin position="365"/>
        <end position="386"/>
    </location>
</feature>
<dbReference type="GO" id="GO:0015137">
    <property type="term" value="F:citrate transmembrane transporter activity"/>
    <property type="evidence" value="ECO:0007669"/>
    <property type="project" value="InterPro"/>
</dbReference>
<keyword evidence="5 6" id="KW-0472">Membrane</keyword>
<feature type="transmembrane region" description="Helical" evidence="6">
    <location>
        <begin position="398"/>
        <end position="415"/>
    </location>
</feature>
<name>A0A653UKJ2_BACAB</name>
<feature type="transmembrane region" description="Helical" evidence="6">
    <location>
        <begin position="297"/>
        <end position="321"/>
    </location>
</feature>
<evidence type="ECO:0000313" key="9">
    <source>
        <dbReference type="Proteomes" id="UP000433089"/>
    </source>
</evidence>
<protein>
    <submittedName>
        <fullName evidence="8">Putative citrate transporter</fullName>
    </submittedName>
</protein>
<feature type="transmembrane region" description="Helical" evidence="6">
    <location>
        <begin position="333"/>
        <end position="353"/>
    </location>
</feature>
<dbReference type="GO" id="GO:0016020">
    <property type="term" value="C:membrane"/>
    <property type="evidence" value="ECO:0007669"/>
    <property type="project" value="UniProtKB-SubCell"/>
</dbReference>
<evidence type="ECO:0000256" key="2">
    <source>
        <dbReference type="ARBA" id="ARBA00022448"/>
    </source>
</evidence>
<feature type="transmembrane region" description="Helical" evidence="6">
    <location>
        <begin position="427"/>
        <end position="449"/>
    </location>
</feature>
<feature type="transmembrane region" description="Helical" evidence="6">
    <location>
        <begin position="69"/>
        <end position="89"/>
    </location>
</feature>
<evidence type="ECO:0000256" key="1">
    <source>
        <dbReference type="ARBA" id="ARBA00004141"/>
    </source>
</evidence>
<dbReference type="AlphaFoldDB" id="A0A653UKJ2"/>
<dbReference type="EMBL" id="CABWLH010000009">
    <property type="protein sequence ID" value="VXB89889.1"/>
    <property type="molecule type" value="Genomic_DNA"/>
</dbReference>
<evidence type="ECO:0000256" key="3">
    <source>
        <dbReference type="ARBA" id="ARBA00022692"/>
    </source>
</evidence>